<comment type="caution">
    <text evidence="1">The sequence shown here is derived from an EMBL/GenBank/DDBJ whole genome shotgun (WGS) entry which is preliminary data.</text>
</comment>
<evidence type="ECO:0000313" key="1">
    <source>
        <dbReference type="EMBL" id="KEQ27784.1"/>
    </source>
</evidence>
<dbReference type="AlphaFoldDB" id="A0A081PAR1"/>
<dbReference type="EMBL" id="JNVM01000002">
    <property type="protein sequence ID" value="KEQ27784.1"/>
    <property type="molecule type" value="Genomic_DNA"/>
</dbReference>
<gene>
    <name evidence="1" type="ORF">ET33_14015</name>
</gene>
<evidence type="ECO:0000313" key="2">
    <source>
        <dbReference type="Proteomes" id="UP000028123"/>
    </source>
</evidence>
<dbReference type="Proteomes" id="UP000028123">
    <property type="component" value="Unassembled WGS sequence"/>
</dbReference>
<keyword evidence="2" id="KW-1185">Reference proteome</keyword>
<protein>
    <submittedName>
        <fullName evidence="1">Uncharacterized protein</fullName>
    </submittedName>
</protein>
<sequence>MKGTAWDPSEERMYREVTIIVKQEKTGPDRTIGEFNVKVKGNATPTPFDVSFGDLPLGNYYVEMQVNDDDYDYDFWNFSGSGKFYLDE</sequence>
<organism evidence="1 2">
    <name type="scientific">Paenibacillus tyrfis</name>
    <dbReference type="NCBI Taxonomy" id="1501230"/>
    <lineage>
        <taxon>Bacteria</taxon>
        <taxon>Bacillati</taxon>
        <taxon>Bacillota</taxon>
        <taxon>Bacilli</taxon>
        <taxon>Bacillales</taxon>
        <taxon>Paenibacillaceae</taxon>
        <taxon>Paenibacillus</taxon>
    </lineage>
</organism>
<reference evidence="1 2" key="1">
    <citation type="submission" date="2014-06" db="EMBL/GenBank/DDBJ databases">
        <title>Draft genome sequence of Paenibacillus sp. MSt1.</title>
        <authorList>
            <person name="Aw Y.K."/>
            <person name="Ong K.S."/>
            <person name="Gan H.M."/>
            <person name="Lee S.M."/>
        </authorList>
    </citation>
    <scope>NUCLEOTIDE SEQUENCE [LARGE SCALE GENOMIC DNA]</scope>
    <source>
        <strain evidence="1 2">MSt1</strain>
    </source>
</reference>
<proteinExistence type="predicted"/>
<name>A0A081PAR1_9BACL</name>
<accession>A0A081PAR1</accession>
<dbReference type="RefSeq" id="WP_036675733.1">
    <property type="nucleotide sequence ID" value="NZ_JNVM01000002.1"/>
</dbReference>